<feature type="domain" description="HTH rpiR-type" evidence="4">
    <location>
        <begin position="3"/>
        <end position="79"/>
    </location>
</feature>
<name>A0ABT4VWM9_9RHOB</name>
<keyword evidence="1" id="KW-0805">Transcription regulation</keyword>
<dbReference type="CDD" id="cd05013">
    <property type="entry name" value="SIS_RpiR"/>
    <property type="match status" value="1"/>
</dbReference>
<dbReference type="InterPro" id="IPR035472">
    <property type="entry name" value="RpiR-like_SIS"/>
</dbReference>
<comment type="caution">
    <text evidence="5">The sequence shown here is derived from an EMBL/GenBank/DDBJ whole genome shotgun (WGS) entry which is preliminary data.</text>
</comment>
<dbReference type="Gene3D" id="1.10.10.10">
    <property type="entry name" value="Winged helix-like DNA-binding domain superfamily/Winged helix DNA-binding domain"/>
    <property type="match status" value="1"/>
</dbReference>
<dbReference type="SUPFAM" id="SSF53697">
    <property type="entry name" value="SIS domain"/>
    <property type="match status" value="1"/>
</dbReference>
<dbReference type="PANTHER" id="PTHR30514">
    <property type="entry name" value="GLUCOKINASE"/>
    <property type="match status" value="1"/>
</dbReference>
<evidence type="ECO:0000313" key="5">
    <source>
        <dbReference type="EMBL" id="MDA5092652.1"/>
    </source>
</evidence>
<dbReference type="InterPro" id="IPR000281">
    <property type="entry name" value="HTH_RpiR"/>
</dbReference>
<sequence>MRTSFEQRLTTRYGDLTDTLRAAAEYIMHHPLDMATRPLRTVAQASGSSPAAFTRLSKALGYTGLDELREELRDKIDQRMGDFASRAQRLQEDHGAGKSDFMTAHLSACQTNLQTLPESVNLQLLDQAIDTLARARVVSLLGALGSTGVVEYMAYMANMFAGNWQLLGRMGASLGSGLANMTKDDALVVVTKPPFAPQVLRAVEIARNQGAYVVVITDTHACPALRHAQAGFVLPSASPHFYSSYVSTMFLVEVIIGKLVSHAGEKARLRIANVEDSNRLLSEVLDEDLV</sequence>
<dbReference type="PROSITE" id="PS51071">
    <property type="entry name" value="HTH_RPIR"/>
    <property type="match status" value="1"/>
</dbReference>
<keyword evidence="3" id="KW-0804">Transcription</keyword>
<dbReference type="InterPro" id="IPR009057">
    <property type="entry name" value="Homeodomain-like_sf"/>
</dbReference>
<evidence type="ECO:0000256" key="1">
    <source>
        <dbReference type="ARBA" id="ARBA00023015"/>
    </source>
</evidence>
<dbReference type="InterPro" id="IPR001347">
    <property type="entry name" value="SIS_dom"/>
</dbReference>
<reference evidence="5 6" key="1">
    <citation type="submission" date="2023-01" db="EMBL/GenBank/DDBJ databases">
        <authorList>
            <person name="Yoon J.-W."/>
        </authorList>
    </citation>
    <scope>NUCLEOTIDE SEQUENCE [LARGE SCALE GENOMIC DNA]</scope>
    <source>
        <strain evidence="5 6">KMU-50</strain>
    </source>
</reference>
<proteinExistence type="predicted"/>
<dbReference type="EMBL" id="JAQIIO010000001">
    <property type="protein sequence ID" value="MDA5092652.1"/>
    <property type="molecule type" value="Genomic_DNA"/>
</dbReference>
<dbReference type="RefSeq" id="WP_271052160.1">
    <property type="nucleotide sequence ID" value="NZ_JAQIIO010000001.1"/>
</dbReference>
<dbReference type="PANTHER" id="PTHR30514:SF18">
    <property type="entry name" value="RPIR-FAMILY TRANSCRIPTIONAL REGULATOR"/>
    <property type="match status" value="1"/>
</dbReference>
<organism evidence="5 6">
    <name type="scientific">Aliiroseovarius salicola</name>
    <dbReference type="NCBI Taxonomy" id="3009082"/>
    <lineage>
        <taxon>Bacteria</taxon>
        <taxon>Pseudomonadati</taxon>
        <taxon>Pseudomonadota</taxon>
        <taxon>Alphaproteobacteria</taxon>
        <taxon>Rhodobacterales</taxon>
        <taxon>Paracoccaceae</taxon>
        <taxon>Aliiroseovarius</taxon>
    </lineage>
</organism>
<accession>A0ABT4VWM9</accession>
<keyword evidence="6" id="KW-1185">Reference proteome</keyword>
<dbReference type="SUPFAM" id="SSF46689">
    <property type="entry name" value="Homeodomain-like"/>
    <property type="match status" value="1"/>
</dbReference>
<dbReference type="Pfam" id="PF01418">
    <property type="entry name" value="HTH_6"/>
    <property type="match status" value="1"/>
</dbReference>
<evidence type="ECO:0000313" key="6">
    <source>
        <dbReference type="Proteomes" id="UP001528040"/>
    </source>
</evidence>
<dbReference type="InterPro" id="IPR036388">
    <property type="entry name" value="WH-like_DNA-bd_sf"/>
</dbReference>
<evidence type="ECO:0000256" key="3">
    <source>
        <dbReference type="ARBA" id="ARBA00023163"/>
    </source>
</evidence>
<dbReference type="InterPro" id="IPR046348">
    <property type="entry name" value="SIS_dom_sf"/>
</dbReference>
<evidence type="ECO:0000259" key="4">
    <source>
        <dbReference type="PROSITE" id="PS51071"/>
    </source>
</evidence>
<dbReference type="Pfam" id="PF01380">
    <property type="entry name" value="SIS"/>
    <property type="match status" value="1"/>
</dbReference>
<evidence type="ECO:0000256" key="2">
    <source>
        <dbReference type="ARBA" id="ARBA00023125"/>
    </source>
</evidence>
<protein>
    <submittedName>
        <fullName evidence="5">MurR/RpiR family transcriptional regulator</fullName>
    </submittedName>
</protein>
<keyword evidence="2" id="KW-0238">DNA-binding</keyword>
<dbReference type="InterPro" id="IPR047640">
    <property type="entry name" value="RpiR-like"/>
</dbReference>
<gene>
    <name evidence="5" type="ORF">O2N63_00925</name>
</gene>
<dbReference type="Proteomes" id="UP001528040">
    <property type="component" value="Unassembled WGS sequence"/>
</dbReference>
<dbReference type="Gene3D" id="3.40.50.10490">
    <property type="entry name" value="Glucose-6-phosphate isomerase like protein, domain 1"/>
    <property type="match status" value="1"/>
</dbReference>